<sequence length="265" mass="27832">MKTVVLVFCVGFAMGNLFGQVGIGTVNPTNSSMLEVSSTSDGGSTYKGFMPPRVPNIPARNAIIPNISDAGLLVFVMNNGNGQSCLQIWDGGVWNDIYCVTIPSPEIWINEFHYKNMGTDSGEFVEIAGPAGYDLGTCTIELYNGATGTNYQTIPLNGLIPNQSNGVGTRSFVATGLQNGPADGIAIVKAGIVIQFLSYEGTFMANNGPANGINSTDIGVKESKITTPIGFSLQLTGNGNTYGDFIWNAPADDSPGDLNVGQNIN</sequence>
<dbReference type="Proteomes" id="UP000321497">
    <property type="component" value="Unassembled WGS sequence"/>
</dbReference>
<dbReference type="EMBL" id="VORT01000002">
    <property type="protein sequence ID" value="TXD74410.1"/>
    <property type="molecule type" value="Genomic_DNA"/>
</dbReference>
<keyword evidence="3" id="KW-1185">Reference proteome</keyword>
<feature type="signal peptide" evidence="1">
    <location>
        <begin position="1"/>
        <end position="19"/>
    </location>
</feature>
<comment type="caution">
    <text evidence="2">The sequence shown here is derived from an EMBL/GenBank/DDBJ whole genome shotgun (WGS) entry which is preliminary data.</text>
</comment>
<keyword evidence="1" id="KW-0732">Signal</keyword>
<dbReference type="RefSeq" id="WP_111843842.1">
    <property type="nucleotide sequence ID" value="NZ_UEGI01000003.1"/>
</dbReference>
<evidence type="ECO:0000256" key="1">
    <source>
        <dbReference type="SAM" id="SignalP"/>
    </source>
</evidence>
<dbReference type="AlphaFoldDB" id="A0A5C6Z3M1"/>
<gene>
    <name evidence="2" type="ORF">ESU54_03950</name>
</gene>
<reference evidence="2 3" key="1">
    <citation type="submission" date="2019-08" db="EMBL/GenBank/DDBJ databases">
        <title>Genome of Aequorivita antarctica SW49 (type strain).</title>
        <authorList>
            <person name="Bowman J.P."/>
        </authorList>
    </citation>
    <scope>NUCLEOTIDE SEQUENCE [LARGE SCALE GENOMIC DNA]</scope>
    <source>
        <strain evidence="2 3">SW49</strain>
    </source>
</reference>
<evidence type="ECO:0000313" key="2">
    <source>
        <dbReference type="EMBL" id="TXD74410.1"/>
    </source>
</evidence>
<protein>
    <submittedName>
        <fullName evidence="2">Uncharacterized protein</fullName>
    </submittedName>
</protein>
<dbReference type="OrthoDB" id="5500612at2"/>
<proteinExistence type="predicted"/>
<name>A0A5C6Z3M1_9FLAO</name>
<organism evidence="2 3">
    <name type="scientific">Aequorivita antarctica</name>
    <dbReference type="NCBI Taxonomy" id="153266"/>
    <lineage>
        <taxon>Bacteria</taxon>
        <taxon>Pseudomonadati</taxon>
        <taxon>Bacteroidota</taxon>
        <taxon>Flavobacteriia</taxon>
        <taxon>Flavobacteriales</taxon>
        <taxon>Flavobacteriaceae</taxon>
        <taxon>Aequorivita</taxon>
    </lineage>
</organism>
<feature type="chain" id="PRO_5022950297" evidence="1">
    <location>
        <begin position="20"/>
        <end position="265"/>
    </location>
</feature>
<evidence type="ECO:0000313" key="3">
    <source>
        <dbReference type="Proteomes" id="UP000321497"/>
    </source>
</evidence>
<accession>A0A5C6Z3M1</accession>